<dbReference type="Proteomes" id="UP000736335">
    <property type="component" value="Unassembled WGS sequence"/>
</dbReference>
<reference evidence="2" key="1">
    <citation type="journal article" date="2020" name="Nat. Commun.">
        <title>Large-scale genome sequencing of mycorrhizal fungi provides insights into the early evolution of symbiotic traits.</title>
        <authorList>
            <person name="Miyauchi S."/>
            <person name="Kiss E."/>
            <person name="Kuo A."/>
            <person name="Drula E."/>
            <person name="Kohler A."/>
            <person name="Sanchez-Garcia M."/>
            <person name="Morin E."/>
            <person name="Andreopoulos B."/>
            <person name="Barry K.W."/>
            <person name="Bonito G."/>
            <person name="Buee M."/>
            <person name="Carver A."/>
            <person name="Chen C."/>
            <person name="Cichocki N."/>
            <person name="Clum A."/>
            <person name="Culley D."/>
            <person name="Crous P.W."/>
            <person name="Fauchery L."/>
            <person name="Girlanda M."/>
            <person name="Hayes R.D."/>
            <person name="Keri Z."/>
            <person name="LaButti K."/>
            <person name="Lipzen A."/>
            <person name="Lombard V."/>
            <person name="Magnuson J."/>
            <person name="Maillard F."/>
            <person name="Murat C."/>
            <person name="Nolan M."/>
            <person name="Ohm R.A."/>
            <person name="Pangilinan J."/>
            <person name="Pereira M.F."/>
            <person name="Perotto S."/>
            <person name="Peter M."/>
            <person name="Pfister S."/>
            <person name="Riley R."/>
            <person name="Sitrit Y."/>
            <person name="Stielow J.B."/>
            <person name="Szollosi G."/>
            <person name="Zifcakova L."/>
            <person name="Stursova M."/>
            <person name="Spatafora J.W."/>
            <person name="Tedersoo L."/>
            <person name="Vaario L.M."/>
            <person name="Yamada A."/>
            <person name="Yan M."/>
            <person name="Wang P."/>
            <person name="Xu J."/>
            <person name="Bruns T."/>
            <person name="Baldrian P."/>
            <person name="Vilgalys R."/>
            <person name="Dunand C."/>
            <person name="Henrissat B."/>
            <person name="Grigoriev I.V."/>
            <person name="Hibbett D."/>
            <person name="Nagy L.G."/>
            <person name="Martin F.M."/>
        </authorList>
    </citation>
    <scope>NUCLEOTIDE SEQUENCE</scope>
    <source>
        <strain evidence="2">UH-Tt-Lm1</strain>
    </source>
</reference>
<dbReference type="EMBL" id="WIUZ02000015">
    <property type="protein sequence ID" value="KAF9780839.1"/>
    <property type="molecule type" value="Genomic_DNA"/>
</dbReference>
<evidence type="ECO:0000256" key="1">
    <source>
        <dbReference type="SAM" id="MobiDB-lite"/>
    </source>
</evidence>
<comment type="caution">
    <text evidence="2">The sequence shown here is derived from an EMBL/GenBank/DDBJ whole genome shotgun (WGS) entry which is preliminary data.</text>
</comment>
<dbReference type="AlphaFoldDB" id="A0A9P6H7N9"/>
<feature type="region of interest" description="Disordered" evidence="1">
    <location>
        <begin position="50"/>
        <end position="77"/>
    </location>
</feature>
<sequence length="213" mass="23632">MSHGMIHVRTRGASPSGVRAGLEFKIETASAQDTRRYESSKSTLTGVRWKDKDHGSVGRSKMGVRSKAASDEADGNGQDLWHRLLRPLPAQHPNGRDNSVETTPHTVQGHLAHQKNTGALDDMIGRNNSKTGAYHMVNIASLRPHTLMEDTLPRRSFRVFIRSAKSTIRNPSQTTAEMAQFTQTHIIQGEVVYARAFSIHVDLRRSRGTATDK</sequence>
<evidence type="ECO:0000313" key="3">
    <source>
        <dbReference type="Proteomes" id="UP000736335"/>
    </source>
</evidence>
<organism evidence="2 3">
    <name type="scientific">Thelephora terrestris</name>
    <dbReference type="NCBI Taxonomy" id="56493"/>
    <lineage>
        <taxon>Eukaryota</taxon>
        <taxon>Fungi</taxon>
        <taxon>Dikarya</taxon>
        <taxon>Basidiomycota</taxon>
        <taxon>Agaricomycotina</taxon>
        <taxon>Agaricomycetes</taxon>
        <taxon>Thelephorales</taxon>
        <taxon>Thelephoraceae</taxon>
        <taxon>Thelephora</taxon>
    </lineage>
</organism>
<reference evidence="2" key="2">
    <citation type="submission" date="2020-11" db="EMBL/GenBank/DDBJ databases">
        <authorList>
            <consortium name="DOE Joint Genome Institute"/>
            <person name="Kuo A."/>
            <person name="Miyauchi S."/>
            <person name="Kiss E."/>
            <person name="Drula E."/>
            <person name="Kohler A."/>
            <person name="Sanchez-Garcia M."/>
            <person name="Andreopoulos B."/>
            <person name="Barry K.W."/>
            <person name="Bonito G."/>
            <person name="Buee M."/>
            <person name="Carver A."/>
            <person name="Chen C."/>
            <person name="Cichocki N."/>
            <person name="Clum A."/>
            <person name="Culley D."/>
            <person name="Crous P.W."/>
            <person name="Fauchery L."/>
            <person name="Girlanda M."/>
            <person name="Hayes R."/>
            <person name="Keri Z."/>
            <person name="Labutti K."/>
            <person name="Lipzen A."/>
            <person name="Lombard V."/>
            <person name="Magnuson J."/>
            <person name="Maillard F."/>
            <person name="Morin E."/>
            <person name="Murat C."/>
            <person name="Nolan M."/>
            <person name="Ohm R."/>
            <person name="Pangilinan J."/>
            <person name="Pereira M."/>
            <person name="Perotto S."/>
            <person name="Peter M."/>
            <person name="Riley R."/>
            <person name="Sitrit Y."/>
            <person name="Stielow B."/>
            <person name="Szollosi G."/>
            <person name="Zifcakova L."/>
            <person name="Stursova M."/>
            <person name="Spatafora J.W."/>
            <person name="Tedersoo L."/>
            <person name="Vaario L.-M."/>
            <person name="Yamada A."/>
            <person name="Yan M."/>
            <person name="Wang P."/>
            <person name="Xu J."/>
            <person name="Bruns T."/>
            <person name="Baldrian P."/>
            <person name="Vilgalys R."/>
            <person name="Henrissat B."/>
            <person name="Grigoriev I.V."/>
            <person name="Hibbett D."/>
            <person name="Nagy L.G."/>
            <person name="Martin F.M."/>
        </authorList>
    </citation>
    <scope>NUCLEOTIDE SEQUENCE</scope>
    <source>
        <strain evidence="2">UH-Tt-Lm1</strain>
    </source>
</reference>
<accession>A0A9P6H7N9</accession>
<evidence type="ECO:0000313" key="2">
    <source>
        <dbReference type="EMBL" id="KAF9780839.1"/>
    </source>
</evidence>
<keyword evidence="3" id="KW-1185">Reference proteome</keyword>
<protein>
    <submittedName>
        <fullName evidence="2">Uncharacterized protein</fullName>
    </submittedName>
</protein>
<proteinExistence type="predicted"/>
<name>A0A9P6H7N9_9AGAM</name>
<gene>
    <name evidence="2" type="ORF">BJ322DRAFT_1023556</name>
</gene>